<accession>A0ABS0E6N8</accession>
<dbReference type="InterPro" id="IPR008514">
    <property type="entry name" value="T6SS_Hcp"/>
</dbReference>
<keyword evidence="2" id="KW-1185">Reference proteome</keyword>
<gene>
    <name evidence="1" type="ORF">IV433_15205</name>
</gene>
<dbReference type="NCBIfam" id="TIGR03344">
    <property type="entry name" value="VI_effect_Hcp1"/>
    <property type="match status" value="1"/>
</dbReference>
<protein>
    <submittedName>
        <fullName evidence="1">Hcp family type VI secretion system effector</fullName>
    </submittedName>
</protein>
<comment type="caution">
    <text evidence="1">The sequence shown here is derived from an EMBL/GenBank/DDBJ whole genome shotgun (WGS) entry which is preliminary data.</text>
</comment>
<dbReference type="RefSeq" id="WP_195814837.1">
    <property type="nucleotide sequence ID" value="NZ_JADOBI010000006.1"/>
</dbReference>
<dbReference type="Proteomes" id="UP000636811">
    <property type="component" value="Unassembled WGS sequence"/>
</dbReference>
<dbReference type="InterPro" id="IPR036624">
    <property type="entry name" value="Hcp1-lik_sf"/>
</dbReference>
<evidence type="ECO:0000313" key="1">
    <source>
        <dbReference type="EMBL" id="MBF7980762.1"/>
    </source>
</evidence>
<sequence length="159" mass="17670">MSNCTYLTINGTTQGLISAGCSSYNSIGNRFQAGHADQILIYSSQHDITREQNVNHHPMHVTKPLDKSTPLLLVAISNNERIQCILDYYRTSQYGVQEKYLTIKLTDATIESISSTNPSTLPGGDSQPYETLSLRYETIDVTHHIAGTSGYSLWIDRVS</sequence>
<evidence type="ECO:0000313" key="2">
    <source>
        <dbReference type="Proteomes" id="UP000636811"/>
    </source>
</evidence>
<organism evidence="1 2">
    <name type="scientific">Rahnella laticis</name>
    <dbReference type="NCBI Taxonomy" id="2787622"/>
    <lineage>
        <taxon>Bacteria</taxon>
        <taxon>Pseudomonadati</taxon>
        <taxon>Pseudomonadota</taxon>
        <taxon>Gammaproteobacteria</taxon>
        <taxon>Enterobacterales</taxon>
        <taxon>Yersiniaceae</taxon>
        <taxon>Rahnella</taxon>
    </lineage>
</organism>
<dbReference type="PANTHER" id="PTHR34319:SF7">
    <property type="entry name" value="HNH ENDONUCLEASE DOMAIN-CONTAINING PROTEIN"/>
    <property type="match status" value="1"/>
</dbReference>
<dbReference type="Pfam" id="PF05638">
    <property type="entry name" value="T6SS_HCP"/>
    <property type="match status" value="1"/>
</dbReference>
<dbReference type="PANTHER" id="PTHR34319">
    <property type="entry name" value="MAJOR EXPORTED PROTEIN"/>
    <property type="match status" value="1"/>
</dbReference>
<reference evidence="1 2" key="1">
    <citation type="submission" date="2020-11" db="EMBL/GenBank/DDBJ databases">
        <title>Taxonomic investigation of Rahnella strains.</title>
        <authorList>
            <person name="Lee S.D."/>
        </authorList>
    </citation>
    <scope>NUCLEOTIDE SEQUENCE [LARGE SCALE GENOMIC DNA]</scope>
    <source>
        <strain evidence="1 2">SAP-17</strain>
    </source>
</reference>
<dbReference type="EMBL" id="JADOBI010000006">
    <property type="protein sequence ID" value="MBF7980762.1"/>
    <property type="molecule type" value="Genomic_DNA"/>
</dbReference>
<dbReference type="InterPro" id="IPR052947">
    <property type="entry name" value="T6SS_Hcp1_domain"/>
</dbReference>
<dbReference type="Gene3D" id="2.30.110.20">
    <property type="entry name" value="Hcp1-like"/>
    <property type="match status" value="1"/>
</dbReference>
<name>A0ABS0E6N8_9GAMM</name>
<dbReference type="SUPFAM" id="SSF141452">
    <property type="entry name" value="Hcp1-like"/>
    <property type="match status" value="1"/>
</dbReference>
<proteinExistence type="predicted"/>